<protein>
    <submittedName>
        <fullName evidence="3">Uncharacterized protein</fullName>
    </submittedName>
</protein>
<feature type="signal peptide" evidence="1">
    <location>
        <begin position="1"/>
        <end position="20"/>
    </location>
</feature>
<dbReference type="AlphaFoldDB" id="A0A7J6PWA4"/>
<proteinExistence type="predicted"/>
<sequence>MINFTWTFLVATVALVLASAQDIGVFRYETEDYNFDIGITDDSRVIFAFSARTRVTPDTPVGTPLHHSFSLGTFPLSWGGGVTYDIDISSATIRDWYTSIGDYMVRAGQIEPDDHYPPAGIETGDFTTITYMSGDSLFTTFRGEKIEFIRVGRNLIAGTYEYHEDEPRNFKLSYDVDSDGSVYIQAECNGQSTARLPFKLVRRPTGRRYVYYSVEPVGEGTLDQLLGVMSSACPTKHWNTKGAIPDLSQVTFATRDTIFVPVERTVVPLTKA</sequence>
<evidence type="ECO:0000313" key="3">
    <source>
        <dbReference type="EMBL" id="KAF4700187.1"/>
    </source>
</evidence>
<dbReference type="OrthoDB" id="10632258at2759"/>
<comment type="caution">
    <text evidence="3">The sequence shown here is derived from an EMBL/GenBank/DDBJ whole genome shotgun (WGS) entry which is preliminary data.</text>
</comment>
<organism evidence="3 5">
    <name type="scientific">Perkinsus olseni</name>
    <name type="common">Perkinsus atlanticus</name>
    <dbReference type="NCBI Taxonomy" id="32597"/>
    <lineage>
        <taxon>Eukaryota</taxon>
        <taxon>Sar</taxon>
        <taxon>Alveolata</taxon>
        <taxon>Perkinsozoa</taxon>
        <taxon>Perkinsea</taxon>
        <taxon>Perkinsida</taxon>
        <taxon>Perkinsidae</taxon>
        <taxon>Perkinsus</taxon>
    </lineage>
</organism>
<dbReference type="Proteomes" id="UP000541610">
    <property type="component" value="Unassembled WGS sequence"/>
</dbReference>
<keyword evidence="1" id="KW-0732">Signal</keyword>
<evidence type="ECO:0000313" key="5">
    <source>
        <dbReference type="Proteomes" id="UP000574390"/>
    </source>
</evidence>
<evidence type="ECO:0000313" key="4">
    <source>
        <dbReference type="Proteomes" id="UP000541610"/>
    </source>
</evidence>
<feature type="chain" id="PRO_5036205605" evidence="1">
    <location>
        <begin position="21"/>
        <end position="272"/>
    </location>
</feature>
<gene>
    <name evidence="2" type="ORF">FOZ60_008578</name>
    <name evidence="3" type="ORF">FOZ62_011726</name>
</gene>
<evidence type="ECO:0000256" key="1">
    <source>
        <dbReference type="SAM" id="SignalP"/>
    </source>
</evidence>
<accession>A0A7J6PWA4</accession>
<name>A0A7J6PWA4_PEROL</name>
<evidence type="ECO:0000313" key="2">
    <source>
        <dbReference type="EMBL" id="KAF4683808.1"/>
    </source>
</evidence>
<reference evidence="4 5" key="1">
    <citation type="submission" date="2020-04" db="EMBL/GenBank/DDBJ databases">
        <title>Perkinsus olseni comparative genomics.</title>
        <authorList>
            <person name="Bogema D.R."/>
        </authorList>
    </citation>
    <scope>NUCLEOTIDE SEQUENCE [LARGE SCALE GENOMIC DNA]</scope>
    <source>
        <strain evidence="2">00978-12</strain>
        <strain evidence="3">ATCC PRA-205</strain>
    </source>
</reference>
<dbReference type="EMBL" id="JABANM010034101">
    <property type="protein sequence ID" value="KAF4700187.1"/>
    <property type="molecule type" value="Genomic_DNA"/>
</dbReference>
<dbReference type="EMBL" id="JABANP010000344">
    <property type="protein sequence ID" value="KAF4683808.1"/>
    <property type="molecule type" value="Genomic_DNA"/>
</dbReference>
<dbReference type="Proteomes" id="UP000574390">
    <property type="component" value="Unassembled WGS sequence"/>
</dbReference>